<dbReference type="PROSITE" id="PS50192">
    <property type="entry name" value="T_SNARE"/>
    <property type="match status" value="1"/>
</dbReference>
<proteinExistence type="predicted"/>
<keyword evidence="4" id="KW-0812">Transmembrane</keyword>
<feature type="region of interest" description="Disordered" evidence="3">
    <location>
        <begin position="99"/>
        <end position="130"/>
    </location>
</feature>
<evidence type="ECO:0000259" key="5">
    <source>
        <dbReference type="PROSITE" id="PS50192"/>
    </source>
</evidence>
<dbReference type="PANTHER" id="PTHR19957:SF285">
    <property type="entry name" value="SYNTAXIN-51-RELATED"/>
    <property type="match status" value="1"/>
</dbReference>
<dbReference type="PANTHER" id="PTHR19957">
    <property type="entry name" value="SYNTAXIN"/>
    <property type="match status" value="1"/>
</dbReference>
<dbReference type="InterPro" id="IPR000727">
    <property type="entry name" value="T_SNARE_dom"/>
</dbReference>
<sequence>MPSGFRLDTDAWLKEYEKCKDLTQEIVQLIQERNMAHPDGGPEASRMTASARRKLGSLGTSLDTLFRWLDSPDAAALSEQERFRRRDLLHALKHRREQIQQSIKRSQQNSDREALVAGSQQRSAAKETEATAELDNRGLLQLQQQVMQQQDQELEQMEKTVISTKHIALTIGEEVDLHTRLLEELEEDVDVTHSRLRAATKRVRHVLKHSSNWKGGLCIFSLIVVLTLVLLVAFKVIRLFH</sequence>
<evidence type="ECO:0000256" key="1">
    <source>
        <dbReference type="ARBA" id="ARBA00022927"/>
    </source>
</evidence>
<evidence type="ECO:0000256" key="2">
    <source>
        <dbReference type="SAM" id="Coils"/>
    </source>
</evidence>
<evidence type="ECO:0000313" key="7">
    <source>
        <dbReference type="Proteomes" id="UP001244341"/>
    </source>
</evidence>
<keyword evidence="4" id="KW-0472">Membrane</keyword>
<keyword evidence="1" id="KW-0813">Transport</keyword>
<dbReference type="Pfam" id="PF05739">
    <property type="entry name" value="SNARE"/>
    <property type="match status" value="1"/>
</dbReference>
<dbReference type="SUPFAM" id="SSF58038">
    <property type="entry name" value="SNARE fusion complex"/>
    <property type="match status" value="1"/>
</dbReference>
<dbReference type="CDD" id="cd15841">
    <property type="entry name" value="SNARE_Qc"/>
    <property type="match status" value="1"/>
</dbReference>
<evidence type="ECO:0000313" key="6">
    <source>
        <dbReference type="EMBL" id="WIA20272.1"/>
    </source>
</evidence>
<dbReference type="EMBL" id="CP126218">
    <property type="protein sequence ID" value="WIA20272.1"/>
    <property type="molecule type" value="Genomic_DNA"/>
</dbReference>
<feature type="coiled-coil region" evidence="2">
    <location>
        <begin position="140"/>
        <end position="202"/>
    </location>
</feature>
<dbReference type="Gene3D" id="1.20.5.110">
    <property type="match status" value="1"/>
</dbReference>
<feature type="transmembrane region" description="Helical" evidence="4">
    <location>
        <begin position="217"/>
        <end position="237"/>
    </location>
</feature>
<keyword evidence="7" id="KW-1185">Reference proteome</keyword>
<accession>A0ABY8UFI3</accession>
<feature type="domain" description="T-SNARE coiled-coil homology" evidence="5">
    <location>
        <begin position="144"/>
        <end position="206"/>
    </location>
</feature>
<keyword evidence="1" id="KW-0653">Protein transport</keyword>
<keyword evidence="2" id="KW-0175">Coiled coil</keyword>
<dbReference type="SMART" id="SM00397">
    <property type="entry name" value="t_SNARE"/>
    <property type="match status" value="1"/>
</dbReference>
<feature type="compositionally biased region" description="Polar residues" evidence="3">
    <location>
        <begin position="99"/>
        <end position="109"/>
    </location>
</feature>
<organism evidence="6 7">
    <name type="scientific">Tetradesmus obliquus</name>
    <name type="common">Green alga</name>
    <name type="synonym">Acutodesmus obliquus</name>
    <dbReference type="NCBI Taxonomy" id="3088"/>
    <lineage>
        <taxon>Eukaryota</taxon>
        <taxon>Viridiplantae</taxon>
        <taxon>Chlorophyta</taxon>
        <taxon>core chlorophytes</taxon>
        <taxon>Chlorophyceae</taxon>
        <taxon>CS clade</taxon>
        <taxon>Sphaeropleales</taxon>
        <taxon>Scenedesmaceae</taxon>
        <taxon>Tetradesmus</taxon>
    </lineage>
</organism>
<evidence type="ECO:0000256" key="3">
    <source>
        <dbReference type="SAM" id="MobiDB-lite"/>
    </source>
</evidence>
<evidence type="ECO:0000256" key="4">
    <source>
        <dbReference type="SAM" id="Phobius"/>
    </source>
</evidence>
<dbReference type="Proteomes" id="UP001244341">
    <property type="component" value="Chromosome 11b"/>
</dbReference>
<reference evidence="6 7" key="1">
    <citation type="submission" date="2023-05" db="EMBL/GenBank/DDBJ databases">
        <title>A 100% complete, gapless, phased diploid assembly of the Scenedesmus obliquus UTEX 3031 genome.</title>
        <authorList>
            <person name="Biondi T.C."/>
            <person name="Hanschen E.R."/>
            <person name="Kwon T."/>
            <person name="Eng W."/>
            <person name="Kruse C.P.S."/>
            <person name="Koehler S.I."/>
            <person name="Kunde Y."/>
            <person name="Gleasner C.D."/>
            <person name="You Mak K.T."/>
            <person name="Polle J."/>
            <person name="Hovde B.T."/>
            <person name="Starkenburg S.R."/>
        </authorList>
    </citation>
    <scope>NUCLEOTIDE SEQUENCE [LARGE SCALE GENOMIC DNA]</scope>
    <source>
        <strain evidence="6 7">DOE0152z</strain>
    </source>
</reference>
<keyword evidence="4" id="KW-1133">Transmembrane helix</keyword>
<dbReference type="InterPro" id="IPR045242">
    <property type="entry name" value="Syntaxin"/>
</dbReference>
<name>A0ABY8UFI3_TETOB</name>
<protein>
    <recommendedName>
        <fullName evidence="5">t-SNARE coiled-coil homology domain-containing protein</fullName>
    </recommendedName>
</protein>
<gene>
    <name evidence="6" type="ORF">OEZ85_006105</name>
</gene>